<dbReference type="PANTHER" id="PTHR39087:SF2">
    <property type="entry name" value="UPF0104 MEMBRANE PROTEIN MJ1595"/>
    <property type="match status" value="1"/>
</dbReference>
<evidence type="ECO:0000256" key="2">
    <source>
        <dbReference type="ARBA" id="ARBA00022475"/>
    </source>
</evidence>
<feature type="transmembrane region" description="Helical" evidence="6">
    <location>
        <begin position="39"/>
        <end position="55"/>
    </location>
</feature>
<dbReference type="PANTHER" id="PTHR39087">
    <property type="entry name" value="UPF0104 MEMBRANE PROTEIN MJ1595"/>
    <property type="match status" value="1"/>
</dbReference>
<dbReference type="AlphaFoldDB" id="A0A6J4VTL3"/>
<sequence length="334" mass="36300">MVRNWRLWLGLGISVVFIALALRGQDLGQIRGALQAADYRFLPPALLLYFAGVWVRALRWRALLTPVRRLRARDLFPVVVIGYMANNILPWRIGEFVRGYVLREREGIPTSASLATIAVERIFDGLTMLAFLLVASLFIPLDAAVRRVAGAATIIFGLTLLVLFVVVFSDHFRNRLLALVLRPLPAALATRLGALVESFVGGLRILRSGRELAIVALCSLLAWGLESAMYLTIAPAFGLPLGPAGSLMTTAVANLATLIPSTPGYIGVFETGVGLVVNGVLGYEKALALSYAIVVHAALYFPITLWGLYYWFRAHLSFGAVRAGAARERENAGA</sequence>
<feature type="transmembrane region" description="Helical" evidence="6">
    <location>
        <begin position="288"/>
        <end position="312"/>
    </location>
</feature>
<dbReference type="EMBL" id="CADCWN010000292">
    <property type="protein sequence ID" value="CAA9585011.1"/>
    <property type="molecule type" value="Genomic_DNA"/>
</dbReference>
<organism evidence="7">
    <name type="scientific">uncultured Thermomicrobiales bacterium</name>
    <dbReference type="NCBI Taxonomy" id="1645740"/>
    <lineage>
        <taxon>Bacteria</taxon>
        <taxon>Pseudomonadati</taxon>
        <taxon>Thermomicrobiota</taxon>
        <taxon>Thermomicrobia</taxon>
        <taxon>Thermomicrobiales</taxon>
        <taxon>environmental samples</taxon>
    </lineage>
</organism>
<feature type="transmembrane region" description="Helical" evidence="6">
    <location>
        <begin position="188"/>
        <end position="206"/>
    </location>
</feature>
<evidence type="ECO:0000313" key="7">
    <source>
        <dbReference type="EMBL" id="CAA9585011.1"/>
    </source>
</evidence>
<evidence type="ECO:0000256" key="4">
    <source>
        <dbReference type="ARBA" id="ARBA00022989"/>
    </source>
</evidence>
<keyword evidence="2" id="KW-1003">Cell membrane</keyword>
<name>A0A6J4VTL3_9BACT</name>
<evidence type="ECO:0000256" key="1">
    <source>
        <dbReference type="ARBA" id="ARBA00004651"/>
    </source>
</evidence>
<dbReference type="GO" id="GO:0005886">
    <property type="term" value="C:plasma membrane"/>
    <property type="evidence" value="ECO:0007669"/>
    <property type="project" value="UniProtKB-SubCell"/>
</dbReference>
<dbReference type="InterPro" id="IPR022791">
    <property type="entry name" value="L-PG_synthase/AglD"/>
</dbReference>
<keyword evidence="3 6" id="KW-0812">Transmembrane</keyword>
<keyword evidence="4 6" id="KW-1133">Transmembrane helix</keyword>
<keyword evidence="5 6" id="KW-0472">Membrane</keyword>
<evidence type="ECO:0000256" key="3">
    <source>
        <dbReference type="ARBA" id="ARBA00022692"/>
    </source>
</evidence>
<evidence type="ECO:0000256" key="6">
    <source>
        <dbReference type="SAM" id="Phobius"/>
    </source>
</evidence>
<dbReference type="Pfam" id="PF03706">
    <property type="entry name" value="LPG_synthase_TM"/>
    <property type="match status" value="1"/>
</dbReference>
<protein>
    <recommendedName>
        <fullName evidence="8">Flippase-like domain-containing protein</fullName>
    </recommendedName>
</protein>
<proteinExistence type="predicted"/>
<accession>A0A6J4VTL3</accession>
<evidence type="ECO:0000256" key="5">
    <source>
        <dbReference type="ARBA" id="ARBA00023136"/>
    </source>
</evidence>
<feature type="transmembrane region" description="Helical" evidence="6">
    <location>
        <begin position="148"/>
        <end position="168"/>
    </location>
</feature>
<feature type="transmembrane region" description="Helical" evidence="6">
    <location>
        <begin position="122"/>
        <end position="141"/>
    </location>
</feature>
<feature type="transmembrane region" description="Helical" evidence="6">
    <location>
        <begin position="75"/>
        <end position="93"/>
    </location>
</feature>
<gene>
    <name evidence="7" type="ORF">AVDCRST_MAG18-3700</name>
</gene>
<evidence type="ECO:0008006" key="8">
    <source>
        <dbReference type="Google" id="ProtNLM"/>
    </source>
</evidence>
<dbReference type="NCBIfam" id="TIGR00374">
    <property type="entry name" value="flippase-like domain"/>
    <property type="match status" value="1"/>
</dbReference>
<feature type="transmembrane region" description="Helical" evidence="6">
    <location>
        <begin position="213"/>
        <end position="233"/>
    </location>
</feature>
<reference evidence="7" key="1">
    <citation type="submission" date="2020-02" db="EMBL/GenBank/DDBJ databases">
        <authorList>
            <person name="Meier V. D."/>
        </authorList>
    </citation>
    <scope>NUCLEOTIDE SEQUENCE</scope>
    <source>
        <strain evidence="7">AVDCRST_MAG18</strain>
    </source>
</reference>
<comment type="subcellular location">
    <subcellularLocation>
        <location evidence="1">Cell membrane</location>
        <topology evidence="1">Multi-pass membrane protein</topology>
    </subcellularLocation>
</comment>